<comment type="catalytic activity">
    <reaction evidence="8 11">
        <text>an N-terminal (5-L-glutamyl)-[peptide] + an alpha-amino acid = 5-L-glutamyl amino acid + an N-terminal L-alpha-aminoacyl-[peptide]</text>
        <dbReference type="Rhea" id="RHEA:23904"/>
        <dbReference type="Rhea" id="RHEA-COMP:9780"/>
        <dbReference type="Rhea" id="RHEA-COMP:9795"/>
        <dbReference type="ChEBI" id="CHEBI:77644"/>
        <dbReference type="ChEBI" id="CHEBI:78597"/>
        <dbReference type="ChEBI" id="CHEBI:78599"/>
        <dbReference type="ChEBI" id="CHEBI:78608"/>
        <dbReference type="EC" id="2.3.2.2"/>
    </reaction>
</comment>
<evidence type="ECO:0000256" key="12">
    <source>
        <dbReference type="SAM" id="SignalP"/>
    </source>
</evidence>
<dbReference type="InterPro" id="IPR051792">
    <property type="entry name" value="GGT_bact"/>
</dbReference>
<dbReference type="PANTHER" id="PTHR43199:SF1">
    <property type="entry name" value="GLUTATHIONE HYDROLASE PROENZYME"/>
    <property type="match status" value="1"/>
</dbReference>
<evidence type="ECO:0000256" key="5">
    <source>
        <dbReference type="ARBA" id="ARBA00022801"/>
    </source>
</evidence>
<dbReference type="InterPro" id="IPR043137">
    <property type="entry name" value="GGT_ssub_C"/>
</dbReference>
<dbReference type="InterPro" id="IPR029055">
    <property type="entry name" value="Ntn_hydrolases_N"/>
</dbReference>
<dbReference type="AlphaFoldDB" id="A0A2Z6DYK5"/>
<dbReference type="Gene3D" id="3.60.20.40">
    <property type="match status" value="1"/>
</dbReference>
<feature type="binding site" evidence="10">
    <location>
        <position position="509"/>
    </location>
    <ligand>
        <name>L-glutamate</name>
        <dbReference type="ChEBI" id="CHEBI:29985"/>
    </ligand>
</feature>
<evidence type="ECO:0000256" key="3">
    <source>
        <dbReference type="ARBA" id="ARBA00009381"/>
    </source>
</evidence>
<sequence length="621" mass="65811">MFERRAGRTVAPRRIARWWCAFALLLCTAGVAFAGGAKGSETIAPEGAAGRQLRPSASADRAIAVTAHPLATEAALEMLRRGGSAVDAAIAAQLVLNVVEPQSSGIGGGGFLLFFDPSTEQVHAYDGRETAPLASRADRFLDADGKPLPFFAAVDSGLSVGVPGLLRMLEAAHRAHGNLPWAELFAPAIRIAREGFAISPRLHALIARNVERIRARGETVSRLFLTAEGDPKPVGARLKNPELAATLEAIATHGADAFYHGAIARAIVTRIAQDPRPGLMTENDLAAYRSVVRQAVCATYRARFRICGMPPPSSGGVTVLQTLKLLERFDLAALSPDSPEAIHLVSEAYRLAFADRERYVADPDFVAVPVRGLLDSGYLAERAQLIDRERTLGTPVAGQPPGVTDETVWGRGETVPFPSTTHLSIIDGAGRAVALTSSIEHAFGSLLMVEGFLLNNQLTDFAFRPVDENGRPVANRVAGGKRPRSSMAPTMVFDANTGDLLAVLGSPGGSAIIHYVTQTLIGLIDWRLPLSDAIEQPHFGAQRSATTWVEAGTVLDTPEVAAALTAKGHQVRAREMASGIHAIVRTAPLRDGTPAPLANGLRGGRWLGAADSRREGVAAGF</sequence>
<name>A0A2Z6DYK5_HYDTE</name>
<evidence type="ECO:0000256" key="9">
    <source>
        <dbReference type="PIRSR" id="PIRSR600101-1"/>
    </source>
</evidence>
<keyword evidence="11" id="KW-0317">Glutathione biosynthesis</keyword>
<feature type="chain" id="PRO_5016444336" description="Glutathione hydrolase proenzyme" evidence="12">
    <location>
        <begin position="35"/>
        <end position="621"/>
    </location>
</feature>
<comment type="catalytic activity">
    <reaction evidence="2 11">
        <text>glutathione + H2O = L-cysteinylglycine + L-glutamate</text>
        <dbReference type="Rhea" id="RHEA:28807"/>
        <dbReference type="ChEBI" id="CHEBI:15377"/>
        <dbReference type="ChEBI" id="CHEBI:29985"/>
        <dbReference type="ChEBI" id="CHEBI:57925"/>
        <dbReference type="ChEBI" id="CHEBI:61694"/>
        <dbReference type="EC" id="3.4.19.13"/>
    </reaction>
</comment>
<reference evidence="13 14" key="1">
    <citation type="submission" date="2018-04" db="EMBL/GenBank/DDBJ databases">
        <title>Complete genome sequence of Hydrogenophilus thermoluteolus TH-1.</title>
        <authorList>
            <person name="Arai H."/>
        </authorList>
    </citation>
    <scope>NUCLEOTIDE SEQUENCE [LARGE SCALE GENOMIC DNA]</scope>
    <source>
        <strain evidence="13 14">TH-1</strain>
    </source>
</reference>
<keyword evidence="14" id="KW-1185">Reference proteome</keyword>
<keyword evidence="12" id="KW-0732">Signal</keyword>
<dbReference type="GO" id="GO:0006751">
    <property type="term" value="P:glutathione catabolic process"/>
    <property type="evidence" value="ECO:0007669"/>
    <property type="project" value="UniProtKB-UniRule"/>
</dbReference>
<dbReference type="Pfam" id="PF01019">
    <property type="entry name" value="G_glu_transpept"/>
    <property type="match status" value="1"/>
</dbReference>
<dbReference type="Proteomes" id="UP000262004">
    <property type="component" value="Chromosome"/>
</dbReference>
<evidence type="ECO:0000256" key="6">
    <source>
        <dbReference type="ARBA" id="ARBA00023145"/>
    </source>
</evidence>
<evidence type="ECO:0000313" key="13">
    <source>
        <dbReference type="EMBL" id="BBD77577.1"/>
    </source>
</evidence>
<feature type="active site" description="Nucleophile" evidence="9">
    <location>
        <position position="420"/>
    </location>
</feature>
<keyword evidence="4 11" id="KW-0808">Transferase</keyword>
<dbReference type="EC" id="3.4.19.13" evidence="11"/>
<dbReference type="UniPathway" id="UPA00204"/>
<feature type="binding site" evidence="10">
    <location>
        <position position="128"/>
    </location>
    <ligand>
        <name>L-glutamate</name>
        <dbReference type="ChEBI" id="CHEBI:29985"/>
    </ligand>
</feature>
<comment type="similarity">
    <text evidence="3 11">Belongs to the gamma-glutamyltransferase family.</text>
</comment>
<keyword evidence="5 11" id="KW-0378">Hydrolase</keyword>
<dbReference type="Gene3D" id="1.10.246.130">
    <property type="match status" value="1"/>
</dbReference>
<dbReference type="GO" id="GO:0103068">
    <property type="term" value="F:leukotriene C4 gamma-glutamyl transferase activity"/>
    <property type="evidence" value="ECO:0007669"/>
    <property type="project" value="UniProtKB-EC"/>
</dbReference>
<feature type="binding site" evidence="10">
    <location>
        <begin position="485"/>
        <end position="486"/>
    </location>
    <ligand>
        <name>L-glutamate</name>
        <dbReference type="ChEBI" id="CHEBI:29985"/>
    </ligand>
</feature>
<dbReference type="InterPro" id="IPR043138">
    <property type="entry name" value="GGT_lsub"/>
</dbReference>
<feature type="binding site" evidence="10">
    <location>
        <position position="460"/>
    </location>
    <ligand>
        <name>L-glutamate</name>
        <dbReference type="ChEBI" id="CHEBI:29985"/>
    </ligand>
</feature>
<comment type="PTM">
    <text evidence="11">Cleaved by autocatalysis into a large and a small subunit.</text>
</comment>
<keyword evidence="7 11" id="KW-0012">Acyltransferase</keyword>
<organism evidence="13 14">
    <name type="scientific">Hydrogenophilus thermoluteolus</name>
    <name type="common">Pseudomonas hydrogenothermophila</name>
    <dbReference type="NCBI Taxonomy" id="297"/>
    <lineage>
        <taxon>Bacteria</taxon>
        <taxon>Pseudomonadati</taxon>
        <taxon>Pseudomonadota</taxon>
        <taxon>Hydrogenophilia</taxon>
        <taxon>Hydrogenophilales</taxon>
        <taxon>Hydrogenophilaceae</taxon>
        <taxon>Hydrogenophilus</taxon>
    </lineage>
</organism>
<dbReference type="NCBIfam" id="TIGR00066">
    <property type="entry name" value="g_glut_trans"/>
    <property type="match status" value="1"/>
</dbReference>
<proteinExistence type="inferred from homology"/>
<dbReference type="SUPFAM" id="SSF56235">
    <property type="entry name" value="N-terminal nucleophile aminohydrolases (Ntn hydrolases)"/>
    <property type="match status" value="1"/>
</dbReference>
<dbReference type="PRINTS" id="PR01210">
    <property type="entry name" value="GGTRANSPTASE"/>
</dbReference>
<keyword evidence="6 11" id="KW-0865">Zymogen</keyword>
<evidence type="ECO:0000256" key="11">
    <source>
        <dbReference type="RuleBase" id="RU368036"/>
    </source>
</evidence>
<comment type="pathway">
    <text evidence="11">Sulfur metabolism; glutathione metabolism.</text>
</comment>
<protein>
    <recommendedName>
        <fullName evidence="11">Glutathione hydrolase proenzyme</fullName>
        <ecNumber evidence="11">2.3.2.2</ecNumber>
        <ecNumber evidence="11">3.4.19.13</ecNumber>
    </recommendedName>
    <component>
        <recommendedName>
            <fullName evidence="11">Glutathione hydrolase large chain</fullName>
        </recommendedName>
    </component>
    <component>
        <recommendedName>
            <fullName evidence="11">Glutathione hydrolase small chain</fullName>
        </recommendedName>
    </component>
</protein>
<accession>A0A2Z6DYK5</accession>
<gene>
    <name evidence="13" type="ORF">HPTL_1313</name>
</gene>
<dbReference type="PANTHER" id="PTHR43199">
    <property type="entry name" value="GLUTATHIONE HYDROLASE"/>
    <property type="match status" value="1"/>
</dbReference>
<feature type="signal peptide" evidence="12">
    <location>
        <begin position="1"/>
        <end position="34"/>
    </location>
</feature>
<evidence type="ECO:0000256" key="7">
    <source>
        <dbReference type="ARBA" id="ARBA00023315"/>
    </source>
</evidence>
<dbReference type="EMBL" id="AP018558">
    <property type="protein sequence ID" value="BBD77577.1"/>
    <property type="molecule type" value="Genomic_DNA"/>
</dbReference>
<evidence type="ECO:0000256" key="2">
    <source>
        <dbReference type="ARBA" id="ARBA00001089"/>
    </source>
</evidence>
<dbReference type="EC" id="2.3.2.2" evidence="11"/>
<dbReference type="KEGG" id="htl:HPTL_1313"/>
<evidence type="ECO:0000313" key="14">
    <source>
        <dbReference type="Proteomes" id="UP000262004"/>
    </source>
</evidence>
<comment type="subunit">
    <text evidence="11">This enzyme consists of two polypeptide chains, which are synthesized in precursor form from a single polypeptide.</text>
</comment>
<evidence type="ECO:0000256" key="10">
    <source>
        <dbReference type="PIRSR" id="PIRSR600101-2"/>
    </source>
</evidence>
<dbReference type="GO" id="GO:0006750">
    <property type="term" value="P:glutathione biosynthetic process"/>
    <property type="evidence" value="ECO:0007669"/>
    <property type="project" value="UniProtKB-KW"/>
</dbReference>
<evidence type="ECO:0000256" key="8">
    <source>
        <dbReference type="ARBA" id="ARBA00047417"/>
    </source>
</evidence>
<evidence type="ECO:0000256" key="4">
    <source>
        <dbReference type="ARBA" id="ARBA00022679"/>
    </source>
</evidence>
<dbReference type="GO" id="GO:0036374">
    <property type="term" value="F:glutathione hydrolase activity"/>
    <property type="evidence" value="ECO:0007669"/>
    <property type="project" value="UniProtKB-UniRule"/>
</dbReference>
<evidence type="ECO:0000256" key="1">
    <source>
        <dbReference type="ARBA" id="ARBA00001049"/>
    </source>
</evidence>
<dbReference type="InterPro" id="IPR000101">
    <property type="entry name" value="GGT_peptidase"/>
</dbReference>
<comment type="catalytic activity">
    <reaction evidence="1 11">
        <text>an S-substituted glutathione + H2O = an S-substituted L-cysteinylglycine + L-glutamate</text>
        <dbReference type="Rhea" id="RHEA:59468"/>
        <dbReference type="ChEBI" id="CHEBI:15377"/>
        <dbReference type="ChEBI" id="CHEBI:29985"/>
        <dbReference type="ChEBI" id="CHEBI:90779"/>
        <dbReference type="ChEBI" id="CHEBI:143103"/>
        <dbReference type="EC" id="3.4.19.13"/>
    </reaction>
</comment>